<accession>A0A0R2ZPS7</accession>
<dbReference type="Pfam" id="PF03079">
    <property type="entry name" value="ARD"/>
    <property type="match status" value="1"/>
</dbReference>
<dbReference type="InterPro" id="IPR004313">
    <property type="entry name" value="ARD"/>
</dbReference>
<evidence type="ECO:0000313" key="4">
    <source>
        <dbReference type="Proteomes" id="UP000183126"/>
    </source>
</evidence>
<keyword evidence="1" id="KW-0560">Oxidoreductase</keyword>
<proteinExistence type="predicted"/>
<keyword evidence="1" id="KW-0223">Dioxygenase</keyword>
<keyword evidence="4" id="KW-1185">Reference proteome</keyword>
<sequence>MSHVAVYALATLDTPNKVLTHAEDIASTLAEHGVRFERWQPGPLEKGASEAQMIAASQTQIDALGYRAVEVFSVGSDQPHKDELRVSHLKARRYSEDHARLFIAGQGLYTLQVGDYLYAVRCEKNDLLVIPAGLSHGFDIGENPYCVTLCLSNSAQGLMLEFTVGAVTAGLPGLDD</sequence>
<gene>
    <name evidence="2" type="ORF">SAMN04490205_4866</name>
    <name evidence="1" type="ORF">TU79_11685</name>
</gene>
<dbReference type="PATRIC" id="fig|200450.4.peg.4368"/>
<dbReference type="CDD" id="cd02232">
    <property type="entry name" value="cupin_ARD"/>
    <property type="match status" value="1"/>
</dbReference>
<dbReference type="Gene3D" id="2.60.120.10">
    <property type="entry name" value="Jelly Rolls"/>
    <property type="match status" value="1"/>
</dbReference>
<dbReference type="AlphaFoldDB" id="A0A0R2ZPS7"/>
<dbReference type="Proteomes" id="UP000183126">
    <property type="component" value="Chromosome I"/>
</dbReference>
<name>A0A0R2ZPS7_9PSED</name>
<dbReference type="EMBL" id="LT629760">
    <property type="protein sequence ID" value="SDT12708.1"/>
    <property type="molecule type" value="Genomic_DNA"/>
</dbReference>
<protein>
    <submittedName>
        <fullName evidence="1 2">Acireductone dioxygenase</fullName>
    </submittedName>
</protein>
<dbReference type="Proteomes" id="UP000052019">
    <property type="component" value="Unassembled WGS sequence"/>
</dbReference>
<dbReference type="InterPro" id="IPR014710">
    <property type="entry name" value="RmlC-like_jellyroll"/>
</dbReference>
<dbReference type="InterPro" id="IPR011051">
    <property type="entry name" value="RmlC_Cupin_sf"/>
</dbReference>
<organism evidence="1 3">
    <name type="scientific">Pseudomonas trivialis</name>
    <dbReference type="NCBI Taxonomy" id="200450"/>
    <lineage>
        <taxon>Bacteria</taxon>
        <taxon>Pseudomonadati</taxon>
        <taxon>Pseudomonadota</taxon>
        <taxon>Gammaproteobacteria</taxon>
        <taxon>Pseudomonadales</taxon>
        <taxon>Pseudomonadaceae</taxon>
        <taxon>Pseudomonas</taxon>
    </lineage>
</organism>
<evidence type="ECO:0000313" key="2">
    <source>
        <dbReference type="EMBL" id="SDT12708.1"/>
    </source>
</evidence>
<evidence type="ECO:0000313" key="3">
    <source>
        <dbReference type="Proteomes" id="UP000052019"/>
    </source>
</evidence>
<dbReference type="OrthoDB" id="9795636at2"/>
<dbReference type="EMBL" id="JYLK01000006">
    <property type="protein sequence ID" value="KRP60467.1"/>
    <property type="molecule type" value="Genomic_DNA"/>
</dbReference>
<evidence type="ECO:0000313" key="1">
    <source>
        <dbReference type="EMBL" id="KRP60467.1"/>
    </source>
</evidence>
<dbReference type="GO" id="GO:0010309">
    <property type="term" value="F:acireductone dioxygenase [iron(II)-requiring] activity"/>
    <property type="evidence" value="ECO:0007669"/>
    <property type="project" value="InterPro"/>
</dbReference>
<dbReference type="SUPFAM" id="SSF51182">
    <property type="entry name" value="RmlC-like cupins"/>
    <property type="match status" value="1"/>
</dbReference>
<reference evidence="2 4" key="2">
    <citation type="submission" date="2016-10" db="EMBL/GenBank/DDBJ databases">
        <authorList>
            <person name="Varghese N."/>
            <person name="Submissions S."/>
        </authorList>
    </citation>
    <scope>NUCLEOTIDE SEQUENCE [LARGE SCALE GENOMIC DNA]</scope>
    <source>
        <strain evidence="2 4">BS3111</strain>
    </source>
</reference>
<reference evidence="1 3" key="1">
    <citation type="submission" date="2015-02" db="EMBL/GenBank/DDBJ databases">
        <title>Two Pseudomonas sp. nov. isolated from raw milk.</title>
        <authorList>
            <person name="Wenning M."/>
            <person name="von Neubeck M."/>
            <person name="Huptas C."/>
            <person name="Scherer S."/>
        </authorList>
    </citation>
    <scope>NUCLEOTIDE SEQUENCE [LARGE SCALE GENOMIC DNA]</scope>
    <source>
        <strain evidence="1 3">DSM 14937</strain>
    </source>
</reference>
<dbReference type="RefSeq" id="WP_057008105.1">
    <property type="nucleotide sequence ID" value="NZ_JYLK01000006.1"/>
</dbReference>